<dbReference type="GO" id="GO:0019380">
    <property type="term" value="P:3-phenylpropionate catabolic process"/>
    <property type="evidence" value="ECO:0007669"/>
    <property type="project" value="TreeGrafter"/>
</dbReference>
<dbReference type="PANTHER" id="PTHR41534:SF2">
    <property type="entry name" value="3-PHENYLPROPIONATE_CINNAMIC ACID DIOXYGENASE SUBUNIT BETA"/>
    <property type="match status" value="1"/>
</dbReference>
<dbReference type="Gene3D" id="3.10.450.50">
    <property type="match status" value="1"/>
</dbReference>
<evidence type="ECO:0000256" key="2">
    <source>
        <dbReference type="ARBA" id="ARBA00023002"/>
    </source>
</evidence>
<keyword evidence="5" id="KW-1185">Reference proteome</keyword>
<dbReference type="Pfam" id="PF00866">
    <property type="entry name" value="Ring_hydroxyl_B"/>
    <property type="match status" value="1"/>
</dbReference>
<evidence type="ECO:0000313" key="4">
    <source>
        <dbReference type="EMBL" id="MBB2195780.1"/>
    </source>
</evidence>
<dbReference type="Proteomes" id="UP000540490">
    <property type="component" value="Unassembled WGS sequence"/>
</dbReference>
<name>A0A7W4IPJ8_9PROT</name>
<dbReference type="AlphaFoldDB" id="A0A7W4IPJ8"/>
<dbReference type="PANTHER" id="PTHR41534">
    <property type="entry name" value="BLR3401 PROTEIN"/>
    <property type="match status" value="1"/>
</dbReference>
<dbReference type="SUPFAM" id="SSF54427">
    <property type="entry name" value="NTF2-like"/>
    <property type="match status" value="1"/>
</dbReference>
<comment type="caution">
    <text evidence="3">The sequence shown here is derived from an EMBL/GenBank/DDBJ whole genome shotgun (WGS) entry which is preliminary data.</text>
</comment>
<proteinExistence type="inferred from homology"/>
<dbReference type="InterPro" id="IPR000391">
    <property type="entry name" value="Rng_hydr_dOase-bsu"/>
</dbReference>
<keyword evidence="2" id="KW-0560">Oxidoreductase</keyword>
<reference evidence="5 6" key="1">
    <citation type="submission" date="2020-04" db="EMBL/GenBank/DDBJ databases">
        <title>Description of novel Gluconacetobacter.</title>
        <authorList>
            <person name="Sombolestani A."/>
        </authorList>
    </citation>
    <scope>NUCLEOTIDE SEQUENCE [LARGE SCALE GENOMIC DNA]</scope>
    <source>
        <strain evidence="4 5">LMG 1728</strain>
        <strain evidence="3 6">LMG 1731</strain>
    </source>
</reference>
<evidence type="ECO:0000313" key="5">
    <source>
        <dbReference type="Proteomes" id="UP000540490"/>
    </source>
</evidence>
<accession>A0A7W4IPJ8</accession>
<protein>
    <submittedName>
        <fullName evidence="3">Uncharacterized protein</fullName>
    </submittedName>
</protein>
<comment type="similarity">
    <text evidence="1">Belongs to the bacterial ring-hydroxylating dioxygenase beta subunit family.</text>
</comment>
<dbReference type="InterPro" id="IPR032710">
    <property type="entry name" value="NTF2-like_dom_sf"/>
</dbReference>
<organism evidence="3 6">
    <name type="scientific">Gluconacetobacter dulcium</name>
    <dbReference type="NCBI Taxonomy" id="2729096"/>
    <lineage>
        <taxon>Bacteria</taxon>
        <taxon>Pseudomonadati</taxon>
        <taxon>Pseudomonadota</taxon>
        <taxon>Alphaproteobacteria</taxon>
        <taxon>Acetobacterales</taxon>
        <taxon>Acetobacteraceae</taxon>
        <taxon>Gluconacetobacter</taxon>
    </lineage>
</organism>
<dbReference type="EMBL" id="JABEQO010000044">
    <property type="protein sequence ID" value="MBB2166681.1"/>
    <property type="molecule type" value="Genomic_DNA"/>
</dbReference>
<dbReference type="EMBL" id="JABEQN010000043">
    <property type="protein sequence ID" value="MBB2195780.1"/>
    <property type="molecule type" value="Genomic_DNA"/>
</dbReference>
<dbReference type="Proteomes" id="UP000561077">
    <property type="component" value="Unassembled WGS sequence"/>
</dbReference>
<dbReference type="GO" id="GO:0016491">
    <property type="term" value="F:oxidoreductase activity"/>
    <property type="evidence" value="ECO:0007669"/>
    <property type="project" value="UniProtKB-KW"/>
</dbReference>
<evidence type="ECO:0000313" key="6">
    <source>
        <dbReference type="Proteomes" id="UP000561077"/>
    </source>
</evidence>
<gene>
    <name evidence="4" type="ORF">HLH25_19530</name>
    <name evidence="3" type="ORF">HLH26_19550</name>
</gene>
<evidence type="ECO:0000313" key="3">
    <source>
        <dbReference type="EMBL" id="MBB2166681.1"/>
    </source>
</evidence>
<sequence>MSITLDEAVALITLEADLLDHGQFHEWLGLYTPGGRYVIPTDPDAEDFENVLNYAYDDAEMRAKRVERLLGGRSISAAPPAQTVRLLSRYRMLADDGDTCTLRCAQYLKELRQHRERDYAANITYRLVRTPDGLKIDLKVIRLLIATEALTAVSYIL</sequence>
<evidence type="ECO:0000256" key="1">
    <source>
        <dbReference type="ARBA" id="ARBA00009570"/>
    </source>
</evidence>
<dbReference type="RefSeq" id="WP_182975665.1">
    <property type="nucleotide sequence ID" value="NZ_JABEQN010000043.1"/>
</dbReference>